<dbReference type="Pfam" id="PF02518">
    <property type="entry name" value="HATPase_c"/>
    <property type="match status" value="1"/>
</dbReference>
<reference evidence="13" key="1">
    <citation type="submission" date="2022-06" db="EMBL/GenBank/DDBJ databases">
        <title>Solitalea sp. MAHUQ-68 isolated from rhizospheric soil.</title>
        <authorList>
            <person name="Huq M.A."/>
        </authorList>
    </citation>
    <scope>NUCLEOTIDE SEQUENCE</scope>
    <source>
        <strain evidence="13">MAHUQ-68</strain>
    </source>
</reference>
<dbReference type="GO" id="GO:0008983">
    <property type="term" value="F:protein-glutamate O-methyltransferase activity"/>
    <property type="evidence" value="ECO:0007669"/>
    <property type="project" value="UniProtKB-EC"/>
</dbReference>
<dbReference type="InterPro" id="IPR013656">
    <property type="entry name" value="PAS_4"/>
</dbReference>
<dbReference type="SMART" id="SM00138">
    <property type="entry name" value="MeTrc"/>
    <property type="match status" value="1"/>
</dbReference>
<dbReference type="InterPro" id="IPR036804">
    <property type="entry name" value="CheR_N_sf"/>
</dbReference>
<dbReference type="CDD" id="cd16434">
    <property type="entry name" value="CheB-CheR_fusion"/>
    <property type="match status" value="1"/>
</dbReference>
<dbReference type="InterPro" id="IPR005467">
    <property type="entry name" value="His_kinase_dom"/>
</dbReference>
<dbReference type="SUPFAM" id="SSF47757">
    <property type="entry name" value="Chemotaxis receptor methyltransferase CheR, N-terminal domain"/>
    <property type="match status" value="1"/>
</dbReference>
<dbReference type="InterPro" id="IPR035909">
    <property type="entry name" value="CheB_C"/>
</dbReference>
<dbReference type="Gene3D" id="1.10.155.10">
    <property type="entry name" value="Chemotaxis receptor methyltransferase CheR, N-terminal domain"/>
    <property type="match status" value="1"/>
</dbReference>
<dbReference type="GO" id="GO:0006935">
    <property type="term" value="P:chemotaxis"/>
    <property type="evidence" value="ECO:0007669"/>
    <property type="project" value="UniProtKB-UniRule"/>
</dbReference>
<dbReference type="InterPro" id="IPR029063">
    <property type="entry name" value="SAM-dependent_MTases_sf"/>
</dbReference>
<dbReference type="InterPro" id="IPR050903">
    <property type="entry name" value="Bact_Chemotaxis_MeTrfase"/>
</dbReference>
<feature type="domain" description="CheB-type methylesterase" evidence="11">
    <location>
        <begin position="17"/>
        <end position="198"/>
    </location>
</feature>
<gene>
    <name evidence="13" type="ORF">NF867_17470</name>
</gene>
<feature type="coiled-coil region" evidence="9">
    <location>
        <begin position="664"/>
        <end position="751"/>
    </location>
</feature>
<evidence type="ECO:0000259" key="11">
    <source>
        <dbReference type="PROSITE" id="PS50122"/>
    </source>
</evidence>
<evidence type="ECO:0000256" key="3">
    <source>
        <dbReference type="ARBA" id="ARBA00022553"/>
    </source>
</evidence>
<dbReference type="Pfam" id="PF08448">
    <property type="entry name" value="PAS_4"/>
    <property type="match status" value="1"/>
</dbReference>
<dbReference type="Gene3D" id="1.10.287.130">
    <property type="match status" value="1"/>
</dbReference>
<dbReference type="RefSeq" id="WP_252589686.1">
    <property type="nucleotide sequence ID" value="NZ_JAMWYS010000058.1"/>
</dbReference>
<keyword evidence="5" id="KW-0808">Transferase</keyword>
<feature type="domain" description="CheR-type methyltransferase" evidence="12">
    <location>
        <begin position="222"/>
        <end position="497"/>
    </location>
</feature>
<dbReference type="GO" id="GO:0000156">
    <property type="term" value="F:phosphorelay response regulator activity"/>
    <property type="evidence" value="ECO:0007669"/>
    <property type="project" value="InterPro"/>
</dbReference>
<evidence type="ECO:0000256" key="8">
    <source>
        <dbReference type="PROSITE-ProRule" id="PRU00050"/>
    </source>
</evidence>
<dbReference type="PROSITE" id="PS50109">
    <property type="entry name" value="HIS_KIN"/>
    <property type="match status" value="1"/>
</dbReference>
<comment type="catalytic activity">
    <reaction evidence="1">
        <text>ATP + protein L-histidine = ADP + protein N-phospho-L-histidine.</text>
        <dbReference type="EC" id="2.7.13.3"/>
    </reaction>
</comment>
<evidence type="ECO:0000256" key="1">
    <source>
        <dbReference type="ARBA" id="ARBA00000085"/>
    </source>
</evidence>
<keyword evidence="6" id="KW-0949">S-adenosyl-L-methionine</keyword>
<dbReference type="InterPro" id="IPR036890">
    <property type="entry name" value="HATPase_C_sf"/>
</dbReference>
<evidence type="ECO:0000256" key="5">
    <source>
        <dbReference type="ARBA" id="ARBA00022679"/>
    </source>
</evidence>
<evidence type="ECO:0000256" key="7">
    <source>
        <dbReference type="ARBA" id="ARBA00022777"/>
    </source>
</evidence>
<dbReference type="InterPro" id="IPR022641">
    <property type="entry name" value="CheR_N"/>
</dbReference>
<keyword evidence="13" id="KW-0067">ATP-binding</keyword>
<dbReference type="FunFam" id="3.30.565.10:FF:000006">
    <property type="entry name" value="Sensor histidine kinase WalK"/>
    <property type="match status" value="1"/>
</dbReference>
<dbReference type="Gene3D" id="3.30.450.20">
    <property type="entry name" value="PAS domain"/>
    <property type="match status" value="1"/>
</dbReference>
<dbReference type="CDD" id="cd00082">
    <property type="entry name" value="HisKA"/>
    <property type="match status" value="1"/>
</dbReference>
<proteinExistence type="predicted"/>
<dbReference type="PRINTS" id="PR00996">
    <property type="entry name" value="CHERMTFRASE"/>
</dbReference>
<dbReference type="InterPro" id="IPR000780">
    <property type="entry name" value="CheR_MeTrfase"/>
</dbReference>
<dbReference type="CDD" id="cd00130">
    <property type="entry name" value="PAS"/>
    <property type="match status" value="1"/>
</dbReference>
<evidence type="ECO:0000256" key="2">
    <source>
        <dbReference type="ARBA" id="ARBA00001541"/>
    </source>
</evidence>
<feature type="domain" description="Histidine kinase" evidence="10">
    <location>
        <begin position="922"/>
        <end position="1144"/>
    </location>
</feature>
<feature type="coiled-coil region" evidence="9">
    <location>
        <begin position="869"/>
        <end position="896"/>
    </location>
</feature>
<dbReference type="GO" id="GO:0000155">
    <property type="term" value="F:phosphorelay sensor kinase activity"/>
    <property type="evidence" value="ECO:0007669"/>
    <property type="project" value="InterPro"/>
</dbReference>
<evidence type="ECO:0000256" key="6">
    <source>
        <dbReference type="ARBA" id="ARBA00022691"/>
    </source>
</evidence>
<accession>A0A9X2JF64</accession>
<dbReference type="InterPro" id="IPR022642">
    <property type="entry name" value="CheR_C"/>
</dbReference>
<organism evidence="13 14">
    <name type="scientific">Solitalea agri</name>
    <dbReference type="NCBI Taxonomy" id="2953739"/>
    <lineage>
        <taxon>Bacteria</taxon>
        <taxon>Pseudomonadati</taxon>
        <taxon>Bacteroidota</taxon>
        <taxon>Sphingobacteriia</taxon>
        <taxon>Sphingobacteriales</taxon>
        <taxon>Sphingobacteriaceae</taxon>
        <taxon>Solitalea</taxon>
    </lineage>
</organism>
<dbReference type="GO" id="GO:0005524">
    <property type="term" value="F:ATP binding"/>
    <property type="evidence" value="ECO:0007669"/>
    <property type="project" value="UniProtKB-KW"/>
</dbReference>
<dbReference type="SUPFAM" id="SSF53335">
    <property type="entry name" value="S-adenosyl-L-methionine-dependent methyltransferases"/>
    <property type="match status" value="1"/>
</dbReference>
<dbReference type="InterPro" id="IPR003594">
    <property type="entry name" value="HATPase_dom"/>
</dbReference>
<dbReference type="Gene3D" id="3.30.565.10">
    <property type="entry name" value="Histidine kinase-like ATPase, C-terminal domain"/>
    <property type="match status" value="1"/>
</dbReference>
<dbReference type="SUPFAM" id="SSF55785">
    <property type="entry name" value="PYP-like sensor domain (PAS domain)"/>
    <property type="match status" value="1"/>
</dbReference>
<keyword evidence="3" id="KW-0597">Phosphoprotein</keyword>
<dbReference type="GO" id="GO:0008984">
    <property type="term" value="F:protein-glutamate methylesterase activity"/>
    <property type="evidence" value="ECO:0007669"/>
    <property type="project" value="InterPro"/>
</dbReference>
<name>A0A9X2JF64_9SPHI</name>
<dbReference type="InterPro" id="IPR036097">
    <property type="entry name" value="HisK_dim/P_sf"/>
</dbReference>
<evidence type="ECO:0000259" key="12">
    <source>
        <dbReference type="PROSITE" id="PS50123"/>
    </source>
</evidence>
<dbReference type="Proteomes" id="UP001155182">
    <property type="component" value="Unassembled WGS sequence"/>
</dbReference>
<keyword evidence="14" id="KW-1185">Reference proteome</keyword>
<dbReference type="InterPro" id="IPR000014">
    <property type="entry name" value="PAS"/>
</dbReference>
<keyword evidence="8" id="KW-0378">Hydrolase</keyword>
<dbReference type="Pfam" id="PF01339">
    <property type="entry name" value="CheB_methylest"/>
    <property type="match status" value="1"/>
</dbReference>
<keyword evidence="13" id="KW-0547">Nucleotide-binding</keyword>
<dbReference type="Pfam" id="PF03705">
    <property type="entry name" value="CheR_N"/>
    <property type="match status" value="1"/>
</dbReference>
<feature type="active site" evidence="8">
    <location>
        <position position="148"/>
    </location>
</feature>
<dbReference type="SUPFAM" id="SSF52738">
    <property type="entry name" value="Methylesterase CheB, C-terminal domain"/>
    <property type="match status" value="1"/>
</dbReference>
<keyword evidence="9" id="KW-0175">Coiled coil</keyword>
<dbReference type="Pfam" id="PF01739">
    <property type="entry name" value="CheR"/>
    <property type="match status" value="1"/>
</dbReference>
<dbReference type="NCBIfam" id="TIGR00229">
    <property type="entry name" value="sensory_box"/>
    <property type="match status" value="1"/>
</dbReference>
<dbReference type="PANTHER" id="PTHR24422:SF27">
    <property type="entry name" value="PROTEIN-GLUTAMATE O-METHYLTRANSFERASE"/>
    <property type="match status" value="1"/>
</dbReference>
<evidence type="ECO:0000259" key="10">
    <source>
        <dbReference type="PROSITE" id="PS50109"/>
    </source>
</evidence>
<feature type="active site" evidence="8">
    <location>
        <position position="29"/>
    </location>
</feature>
<dbReference type="PANTHER" id="PTHR24422">
    <property type="entry name" value="CHEMOTAXIS PROTEIN METHYLTRANSFERASE"/>
    <property type="match status" value="1"/>
</dbReference>
<dbReference type="InterPro" id="IPR000673">
    <property type="entry name" value="Sig_transdc_resp-reg_Me-estase"/>
</dbReference>
<comment type="catalytic activity">
    <reaction evidence="2">
        <text>L-glutamyl-[protein] + S-adenosyl-L-methionine = [protein]-L-glutamate 5-O-methyl ester + S-adenosyl-L-homocysteine</text>
        <dbReference type="Rhea" id="RHEA:24452"/>
        <dbReference type="Rhea" id="RHEA-COMP:10208"/>
        <dbReference type="Rhea" id="RHEA-COMP:10311"/>
        <dbReference type="ChEBI" id="CHEBI:29973"/>
        <dbReference type="ChEBI" id="CHEBI:57856"/>
        <dbReference type="ChEBI" id="CHEBI:59789"/>
        <dbReference type="ChEBI" id="CHEBI:82795"/>
        <dbReference type="EC" id="2.1.1.80"/>
    </reaction>
</comment>
<dbReference type="SUPFAM" id="SSF55874">
    <property type="entry name" value="ATPase domain of HSP90 chaperone/DNA topoisomerase II/histidine kinase"/>
    <property type="match status" value="1"/>
</dbReference>
<dbReference type="InterPro" id="IPR035965">
    <property type="entry name" value="PAS-like_dom_sf"/>
</dbReference>
<dbReference type="EMBL" id="JAMWYS010000058">
    <property type="protein sequence ID" value="MCO4294655.1"/>
    <property type="molecule type" value="Genomic_DNA"/>
</dbReference>
<comment type="caution">
    <text evidence="13">The sequence shown here is derived from an EMBL/GenBank/DDBJ whole genome shotgun (WGS) entry which is preliminary data.</text>
</comment>
<dbReference type="AlphaFoldDB" id="A0A9X2JF64"/>
<evidence type="ECO:0000256" key="4">
    <source>
        <dbReference type="ARBA" id="ARBA00022603"/>
    </source>
</evidence>
<keyword evidence="4" id="KW-0489">Methyltransferase</keyword>
<dbReference type="PROSITE" id="PS50123">
    <property type="entry name" value="CHER"/>
    <property type="match status" value="1"/>
</dbReference>
<dbReference type="SMART" id="SM00387">
    <property type="entry name" value="HATPase_c"/>
    <property type="match status" value="1"/>
</dbReference>
<keyword evidence="8" id="KW-0145">Chemotaxis</keyword>
<keyword evidence="7" id="KW-0418">Kinase</keyword>
<dbReference type="PROSITE" id="PS50122">
    <property type="entry name" value="CHEB"/>
    <property type="match status" value="1"/>
</dbReference>
<protein>
    <submittedName>
        <fullName evidence="13">ATP-binding protein</fullName>
    </submittedName>
</protein>
<dbReference type="SUPFAM" id="SSF47384">
    <property type="entry name" value="Homodimeric domain of signal transducing histidine kinase"/>
    <property type="match status" value="1"/>
</dbReference>
<evidence type="ECO:0000256" key="9">
    <source>
        <dbReference type="SAM" id="Coils"/>
    </source>
</evidence>
<dbReference type="Pfam" id="PF00512">
    <property type="entry name" value="HisKA"/>
    <property type="match status" value="1"/>
</dbReference>
<feature type="active site" evidence="8">
    <location>
        <position position="56"/>
    </location>
</feature>
<evidence type="ECO:0000313" key="13">
    <source>
        <dbReference type="EMBL" id="MCO4294655.1"/>
    </source>
</evidence>
<dbReference type="GO" id="GO:0005737">
    <property type="term" value="C:cytoplasm"/>
    <property type="evidence" value="ECO:0007669"/>
    <property type="project" value="InterPro"/>
</dbReference>
<sequence length="1144" mass="129780">MKQSSSYKKEFHPLNLPKNDFPIVAIGASAGGLEAVSELLKNLPPDTGMVFLYVQHLSPDHKSILSSLLAKTTSMKVQEATNKELMHPNNVYVIPPDKEMNIVDGEIRITPRPETPKVNLPIDILFASLAETHKENVIGVILSGSATDGTRGMKAIKREGGLTFAQDDTAKFSSMPKSAIAAGVVDFVLSPQKIAQEISHLSKHPFINSNGNKIGENLHKADSAAEIENTNPDLKTILQLLHKTQGVDFSQYKMTTIKRRILRRMLLYKIKSLHEYVTLLREKNEEVNILYQDLLINVTSFFRETETHQYLKTTLLPRLLKSKNPDEPLRIWVVACATGEEAYSIAITLLEIQSSKFTNIPIQIFATDLDANAIAKARIGEYSINELEEVSPKRLQRFYTKSPNGYRVAKSVRDMCVFAQHNVLNDPPFARVDFISCCNLLIYLDTAAQKRSIATFHYALNESGFLMLGKAETVGQSTQLFSSFNKKYKIYARRNHSGTRSLPSLTPRFAKQAQVEGNYFNERKIQKSSLADNAGLDKAIDTVLLSRFMPASVVINEQLDILQFRGTTDLYISPSTGKASLNILKMTRPEIAFELRSAISKAIKSKQSVRKVGIEINMNEVMRSISIEVVPLKIEWEEPVLLILFTEQQVVETITDRSKDSKSSSAKDRRIKKLEEELATARADMLVLIHEQEAFSQELQMVNEEVVSSNEELQAINEELETSKEEIESANEELTTTNQELQTRNELLNESYEYSEAIAATIHESMIVLDKDLRVKTANKSFYKTFAVRPEQTEGALLYELGNRQWDIQKLRQQLEEIISGNSQFYDFEVEHEFETIGPKVMLLNASRITQKAHREQLILLSIADITEIKKLQQQLQQMEIEKEKTKSTLLEATVRKRTTDLIESNTALEKMNKELEAFTYLSSHDLQEPLRKIQTFTQRILEKESQNLSDTGRDYFYRMQNSVERMRTLIQDLLTFSRISTADREFELTDLNKIIEDVRKDQKEVIEEKNATIEVKELCELTIIPFQFHQLFQNLISNALKFSVPGIPPHVIIKSEILSAAHSPLAHKNVCHLTISDNGIGFEQHYAEQIFEVFQKLHGKDEYEGTGIGLAIVKKIVENHNGLITATSELGKGATFDIYLPVR</sequence>
<dbReference type="Gene3D" id="3.40.50.150">
    <property type="entry name" value="Vaccinia Virus protein VP39"/>
    <property type="match status" value="1"/>
</dbReference>
<dbReference type="SMART" id="SM00388">
    <property type="entry name" value="HisKA"/>
    <property type="match status" value="1"/>
</dbReference>
<evidence type="ECO:0000313" key="14">
    <source>
        <dbReference type="Proteomes" id="UP001155182"/>
    </source>
</evidence>
<dbReference type="Gene3D" id="3.40.50.180">
    <property type="entry name" value="Methylesterase CheB, C-terminal domain"/>
    <property type="match status" value="1"/>
</dbReference>
<dbReference type="GO" id="GO:0032259">
    <property type="term" value="P:methylation"/>
    <property type="evidence" value="ECO:0007669"/>
    <property type="project" value="UniProtKB-KW"/>
</dbReference>
<dbReference type="InterPro" id="IPR003661">
    <property type="entry name" value="HisK_dim/P_dom"/>
</dbReference>